<organism evidence="3">
    <name type="scientific">hydrothermal vent metagenome</name>
    <dbReference type="NCBI Taxonomy" id="652676"/>
    <lineage>
        <taxon>unclassified sequences</taxon>
        <taxon>metagenomes</taxon>
        <taxon>ecological metagenomes</taxon>
    </lineage>
</organism>
<dbReference type="InterPro" id="IPR000866">
    <property type="entry name" value="AhpC/TSA"/>
</dbReference>
<feature type="compositionally biased region" description="Basic residues" evidence="1">
    <location>
        <begin position="473"/>
        <end position="484"/>
    </location>
</feature>
<dbReference type="PANTHER" id="PTHR42852:SF17">
    <property type="entry name" value="THIOREDOXIN-LIKE PROTEIN HI_1115"/>
    <property type="match status" value="1"/>
</dbReference>
<sequence length="484" mass="51963">MPTTPLLAALLVAVGSTVALAQEAATPKPRVLPAQPATQPAPKPAAQPQAKPAKQHSPDAVAVLQAAAEAIKEGYTANVRSYFEGSGPMAAIMAKSQAEGRWAQRALGEDNQWAVRYTGQATAITRAEPIDFDVLWLPDRNAWIDHEAQELNIQPNRGRQKTGEAYQLASGPWGQAKPLATGFADILDNAAVIEIRDPADINGTLCDVVAITRKADSDPTIWYFGRQDHLPRRSEIVLPDNPELTGAFRVDFTDGLAGADVVSEADWTIEAPSTYKKNIARAFLDANRPGDNLLRPKSNAMSAGLPDWEVPDSEGNLVSPGSLRGKVSVLYFWGTWSPACKKATPEVKALVEAYADQPVEVISMAFREDDAEAVVATARAQGQTWRQVPAADDAMKVIGVRSAPAIVVLGQQGELLYKSGRPKGDYTEMFTRIRAIIDRALAEPSTDAGDTGARAPAAVEGRKATPANATRLKPGKPRLKKKDD</sequence>
<dbReference type="Pfam" id="PF00578">
    <property type="entry name" value="AhpC-TSA"/>
    <property type="match status" value="1"/>
</dbReference>
<evidence type="ECO:0000313" key="3">
    <source>
        <dbReference type="EMBL" id="VAX36229.1"/>
    </source>
</evidence>
<accession>A0A3B1D240</accession>
<reference evidence="3" key="1">
    <citation type="submission" date="2018-06" db="EMBL/GenBank/DDBJ databases">
        <authorList>
            <person name="Zhirakovskaya E."/>
        </authorList>
    </citation>
    <scope>NUCLEOTIDE SEQUENCE</scope>
</reference>
<dbReference type="InterPro" id="IPR036249">
    <property type="entry name" value="Thioredoxin-like_sf"/>
</dbReference>
<gene>
    <name evidence="3" type="ORF">MNBD_PLANCTO03-773</name>
</gene>
<feature type="region of interest" description="Disordered" evidence="1">
    <location>
        <begin position="23"/>
        <end position="58"/>
    </location>
</feature>
<proteinExistence type="predicted"/>
<dbReference type="PROSITE" id="PS51352">
    <property type="entry name" value="THIOREDOXIN_2"/>
    <property type="match status" value="1"/>
</dbReference>
<dbReference type="AlphaFoldDB" id="A0A3B1D240"/>
<evidence type="ECO:0000259" key="2">
    <source>
        <dbReference type="PROSITE" id="PS51352"/>
    </source>
</evidence>
<dbReference type="InterPro" id="IPR050553">
    <property type="entry name" value="Thioredoxin_ResA/DsbE_sf"/>
</dbReference>
<dbReference type="InterPro" id="IPR013766">
    <property type="entry name" value="Thioredoxin_domain"/>
</dbReference>
<feature type="domain" description="Thioredoxin" evidence="2">
    <location>
        <begin position="299"/>
        <end position="442"/>
    </location>
</feature>
<dbReference type="CDD" id="cd02966">
    <property type="entry name" value="TlpA_like_family"/>
    <property type="match status" value="1"/>
</dbReference>
<name>A0A3B1D240_9ZZZZ</name>
<dbReference type="GO" id="GO:0016209">
    <property type="term" value="F:antioxidant activity"/>
    <property type="evidence" value="ECO:0007669"/>
    <property type="project" value="InterPro"/>
</dbReference>
<protein>
    <recommendedName>
        <fullName evidence="2">Thioredoxin domain-containing protein</fullName>
    </recommendedName>
</protein>
<evidence type="ECO:0000256" key="1">
    <source>
        <dbReference type="SAM" id="MobiDB-lite"/>
    </source>
</evidence>
<feature type="region of interest" description="Disordered" evidence="1">
    <location>
        <begin position="444"/>
        <end position="484"/>
    </location>
</feature>
<dbReference type="GO" id="GO:0016491">
    <property type="term" value="F:oxidoreductase activity"/>
    <property type="evidence" value="ECO:0007669"/>
    <property type="project" value="InterPro"/>
</dbReference>
<dbReference type="EMBL" id="UOGK01000045">
    <property type="protein sequence ID" value="VAX36229.1"/>
    <property type="molecule type" value="Genomic_DNA"/>
</dbReference>
<dbReference type="Gene3D" id="3.40.30.10">
    <property type="entry name" value="Glutaredoxin"/>
    <property type="match status" value="1"/>
</dbReference>
<dbReference type="SUPFAM" id="SSF52833">
    <property type="entry name" value="Thioredoxin-like"/>
    <property type="match status" value="1"/>
</dbReference>
<dbReference type="PANTHER" id="PTHR42852">
    <property type="entry name" value="THIOL:DISULFIDE INTERCHANGE PROTEIN DSBE"/>
    <property type="match status" value="1"/>
</dbReference>